<sequence length="77" mass="8758">MDLENWGVKRERGRGIVGRIYYLIRYSMMFLPAPRIVWLKGSEEGKEAATGANITETDTSPSPTVIVTWGIQTNYHK</sequence>
<reference evidence="1 2" key="1">
    <citation type="submission" date="2019-05" db="EMBL/GenBank/DDBJ databases">
        <title>Another draft genome of Portunus trituberculatus and its Hox gene families provides insights of decapod evolution.</title>
        <authorList>
            <person name="Jeong J.-H."/>
            <person name="Song I."/>
            <person name="Kim S."/>
            <person name="Choi T."/>
            <person name="Kim D."/>
            <person name="Ryu S."/>
            <person name="Kim W."/>
        </authorList>
    </citation>
    <scope>NUCLEOTIDE SEQUENCE [LARGE SCALE GENOMIC DNA]</scope>
    <source>
        <tissue evidence="1">Muscle</tissue>
    </source>
</reference>
<organism evidence="1 2">
    <name type="scientific">Portunus trituberculatus</name>
    <name type="common">Swimming crab</name>
    <name type="synonym">Neptunus trituberculatus</name>
    <dbReference type="NCBI Taxonomy" id="210409"/>
    <lineage>
        <taxon>Eukaryota</taxon>
        <taxon>Metazoa</taxon>
        <taxon>Ecdysozoa</taxon>
        <taxon>Arthropoda</taxon>
        <taxon>Crustacea</taxon>
        <taxon>Multicrustacea</taxon>
        <taxon>Malacostraca</taxon>
        <taxon>Eumalacostraca</taxon>
        <taxon>Eucarida</taxon>
        <taxon>Decapoda</taxon>
        <taxon>Pleocyemata</taxon>
        <taxon>Brachyura</taxon>
        <taxon>Eubrachyura</taxon>
        <taxon>Portunoidea</taxon>
        <taxon>Portunidae</taxon>
        <taxon>Portuninae</taxon>
        <taxon>Portunus</taxon>
    </lineage>
</organism>
<evidence type="ECO:0000313" key="1">
    <source>
        <dbReference type="EMBL" id="MPC91296.1"/>
    </source>
</evidence>
<protein>
    <submittedName>
        <fullName evidence="1">Uncharacterized protein</fullName>
    </submittedName>
</protein>
<dbReference type="Proteomes" id="UP000324222">
    <property type="component" value="Unassembled WGS sequence"/>
</dbReference>
<accession>A0A5B7JB68</accession>
<evidence type="ECO:0000313" key="2">
    <source>
        <dbReference type="Proteomes" id="UP000324222"/>
    </source>
</evidence>
<dbReference type="AlphaFoldDB" id="A0A5B7JB68"/>
<keyword evidence="2" id="KW-1185">Reference proteome</keyword>
<gene>
    <name evidence="1" type="ORF">E2C01_086321</name>
</gene>
<dbReference type="EMBL" id="VSRR010087259">
    <property type="protein sequence ID" value="MPC91296.1"/>
    <property type="molecule type" value="Genomic_DNA"/>
</dbReference>
<proteinExistence type="predicted"/>
<name>A0A5B7JB68_PORTR</name>
<comment type="caution">
    <text evidence="1">The sequence shown here is derived from an EMBL/GenBank/DDBJ whole genome shotgun (WGS) entry which is preliminary data.</text>
</comment>